<evidence type="ECO:0000256" key="1">
    <source>
        <dbReference type="SAM" id="MobiDB-lite"/>
    </source>
</evidence>
<protein>
    <submittedName>
        <fullName evidence="3">Uncharacterized protein</fullName>
    </submittedName>
</protein>
<reference evidence="3" key="1">
    <citation type="submission" date="2022-11" db="UniProtKB">
        <authorList>
            <consortium name="WormBaseParasite"/>
        </authorList>
    </citation>
    <scope>IDENTIFICATION</scope>
</reference>
<dbReference type="AlphaFoldDB" id="A0A914DJX7"/>
<evidence type="ECO:0000313" key="2">
    <source>
        <dbReference type="Proteomes" id="UP000887540"/>
    </source>
</evidence>
<feature type="region of interest" description="Disordered" evidence="1">
    <location>
        <begin position="92"/>
        <end position="140"/>
    </location>
</feature>
<organism evidence="2 3">
    <name type="scientific">Acrobeloides nanus</name>
    <dbReference type="NCBI Taxonomy" id="290746"/>
    <lineage>
        <taxon>Eukaryota</taxon>
        <taxon>Metazoa</taxon>
        <taxon>Ecdysozoa</taxon>
        <taxon>Nematoda</taxon>
        <taxon>Chromadorea</taxon>
        <taxon>Rhabditida</taxon>
        <taxon>Tylenchina</taxon>
        <taxon>Cephalobomorpha</taxon>
        <taxon>Cephaloboidea</taxon>
        <taxon>Cephalobidae</taxon>
        <taxon>Acrobeloides</taxon>
    </lineage>
</organism>
<sequence>MGCAASKNSADAILMDKYRSFMANNSKQSYFRKNKFNKDVIVQIVRQRDPERFKNSNTVLVGYMKSNSVYSRNRKKADQDWEFIEHREIKQNDDESRGTETTYLSVDENSKEGRAHTASTSSGGMNLPGQPRTSPKPGKIYKASKYYGALNYEKRLEQLKLSQPVGPTLPSLPPPKTRPQRQQSEPNYPKLRREKTEEDASMDIVNHISRREFIETTKDLPEPKPNQQPPPLPPKPPISVVHSSDQLITPRTLAYPTVSSSLDDLSENSFVVVQNTVKVAWEKDSATKVVWDQNGLRRNSDFGSGELLSDPRMTLRRSSFSRTSSKSKLIQIGAQTKVKNDWFSEADEIEYLGEGT</sequence>
<feature type="compositionally biased region" description="Pro residues" evidence="1">
    <location>
        <begin position="223"/>
        <end position="237"/>
    </location>
</feature>
<dbReference type="Proteomes" id="UP000887540">
    <property type="component" value="Unplaced"/>
</dbReference>
<name>A0A914DJX7_9BILA</name>
<proteinExistence type="predicted"/>
<feature type="region of interest" description="Disordered" evidence="1">
    <location>
        <begin position="162"/>
        <end position="199"/>
    </location>
</feature>
<dbReference type="WBParaSite" id="ACRNAN_scaffold2969.g10146.t1">
    <property type="protein sequence ID" value="ACRNAN_scaffold2969.g10146.t1"/>
    <property type="gene ID" value="ACRNAN_scaffold2969.g10146"/>
</dbReference>
<evidence type="ECO:0000313" key="3">
    <source>
        <dbReference type="WBParaSite" id="ACRNAN_scaffold2969.g10146.t1"/>
    </source>
</evidence>
<keyword evidence="2" id="KW-1185">Reference proteome</keyword>
<feature type="region of interest" description="Disordered" evidence="1">
    <location>
        <begin position="216"/>
        <end position="237"/>
    </location>
</feature>
<accession>A0A914DJX7</accession>